<dbReference type="EMBL" id="CP001349">
    <property type="protein sequence ID" value="ACL57086.1"/>
    <property type="molecule type" value="Genomic_DNA"/>
</dbReference>
<dbReference type="HOGENOM" id="CLU_3119676_0_0_5"/>
<reference evidence="1 2" key="1">
    <citation type="submission" date="2009-01" db="EMBL/GenBank/DDBJ databases">
        <title>Complete sequence of chromosome of Methylobacterium nodulans ORS 2060.</title>
        <authorList>
            <consortium name="US DOE Joint Genome Institute"/>
            <person name="Lucas S."/>
            <person name="Copeland A."/>
            <person name="Lapidus A."/>
            <person name="Glavina del Rio T."/>
            <person name="Dalin E."/>
            <person name="Tice H."/>
            <person name="Bruce D."/>
            <person name="Goodwin L."/>
            <person name="Pitluck S."/>
            <person name="Sims D."/>
            <person name="Brettin T."/>
            <person name="Detter J.C."/>
            <person name="Han C."/>
            <person name="Larimer F."/>
            <person name="Land M."/>
            <person name="Hauser L."/>
            <person name="Kyrpides N."/>
            <person name="Ivanova N."/>
            <person name="Marx C.J."/>
            <person name="Richardson P."/>
        </authorList>
    </citation>
    <scope>NUCLEOTIDE SEQUENCE [LARGE SCALE GENOMIC DNA]</scope>
    <source>
        <strain evidence="2">LMG 21967 / CNCM I-2342 / ORS 2060</strain>
    </source>
</reference>
<dbReference type="KEGG" id="mno:Mnod_2101"/>
<dbReference type="AlphaFoldDB" id="B8IUL8"/>
<organism evidence="1 2">
    <name type="scientific">Methylobacterium nodulans (strain LMG 21967 / CNCM I-2342 / ORS 2060)</name>
    <dbReference type="NCBI Taxonomy" id="460265"/>
    <lineage>
        <taxon>Bacteria</taxon>
        <taxon>Pseudomonadati</taxon>
        <taxon>Pseudomonadota</taxon>
        <taxon>Alphaproteobacteria</taxon>
        <taxon>Hyphomicrobiales</taxon>
        <taxon>Methylobacteriaceae</taxon>
        <taxon>Methylobacterium</taxon>
    </lineage>
</organism>
<proteinExistence type="predicted"/>
<evidence type="ECO:0000313" key="2">
    <source>
        <dbReference type="Proteomes" id="UP000008207"/>
    </source>
</evidence>
<keyword evidence="2" id="KW-1185">Reference proteome</keyword>
<dbReference type="RefSeq" id="WP_015928773.1">
    <property type="nucleotide sequence ID" value="NC_011894.1"/>
</dbReference>
<protein>
    <submittedName>
        <fullName evidence="1">Uncharacterized protein</fullName>
    </submittedName>
</protein>
<dbReference type="eggNOG" id="ENOG5030023">
    <property type="taxonomic scope" value="Bacteria"/>
</dbReference>
<gene>
    <name evidence="1" type="ordered locus">Mnod_2101</name>
</gene>
<evidence type="ECO:0000313" key="1">
    <source>
        <dbReference type="EMBL" id="ACL57086.1"/>
    </source>
</evidence>
<name>B8IUL8_METNO</name>
<dbReference type="Proteomes" id="UP000008207">
    <property type="component" value="Chromosome"/>
</dbReference>
<accession>B8IUL8</accession>
<sequence>MELLLTAGAVMMIGGALPLFHGYKFLNPRGSETNRLRRRGHPIAWDTPTG</sequence>